<evidence type="ECO:0000259" key="1">
    <source>
        <dbReference type="Pfam" id="PF05368"/>
    </source>
</evidence>
<reference evidence="2" key="1">
    <citation type="journal article" date="2018" name="Genome Biol. Evol.">
        <title>Genomics and development of Lentinus tigrinus, a white-rot wood-decaying mushroom with dimorphic fruiting bodies.</title>
        <authorList>
            <person name="Wu B."/>
            <person name="Xu Z."/>
            <person name="Knudson A."/>
            <person name="Carlson A."/>
            <person name="Chen N."/>
            <person name="Kovaka S."/>
            <person name="LaButti K."/>
            <person name="Lipzen A."/>
            <person name="Pennachio C."/>
            <person name="Riley R."/>
            <person name="Schakwitz W."/>
            <person name="Umezawa K."/>
            <person name="Ohm R.A."/>
            <person name="Grigoriev I.V."/>
            <person name="Nagy L.G."/>
            <person name="Gibbons J."/>
            <person name="Hibbett D."/>
        </authorList>
    </citation>
    <scope>NUCLEOTIDE SEQUENCE [LARGE SCALE GENOMIC DNA]</scope>
    <source>
        <strain evidence="2">ALCF2SS1-6</strain>
    </source>
</reference>
<organism evidence="2 3">
    <name type="scientific">Lentinus tigrinus ALCF2SS1-6</name>
    <dbReference type="NCBI Taxonomy" id="1328759"/>
    <lineage>
        <taxon>Eukaryota</taxon>
        <taxon>Fungi</taxon>
        <taxon>Dikarya</taxon>
        <taxon>Basidiomycota</taxon>
        <taxon>Agaricomycotina</taxon>
        <taxon>Agaricomycetes</taxon>
        <taxon>Polyporales</taxon>
        <taxon>Polyporaceae</taxon>
        <taxon>Lentinus</taxon>
    </lineage>
</organism>
<evidence type="ECO:0000313" key="2">
    <source>
        <dbReference type="EMBL" id="RPD57462.1"/>
    </source>
</evidence>
<dbReference type="Gene3D" id="3.40.50.720">
    <property type="entry name" value="NAD(P)-binding Rossmann-like Domain"/>
    <property type="match status" value="1"/>
</dbReference>
<protein>
    <submittedName>
        <fullName evidence="2">NmrA-like family protein</fullName>
    </submittedName>
</protein>
<name>A0A5C2S1Z8_9APHY</name>
<sequence>MTKYVVTGSTGGLGSQVFKYLLKLVPASDIIVSLHNPAGANAFIKESGAEIRRGDYGDPASLDTAFAGADKLLIVSYPSIAHELRVKHHKNAIDAAKRAGIKHVYYTSLAFASDSVAEVMQAHLDTEKYLKESGLTYTILREGIYSESYPLYFGFWDPKAGEDDVLIPHSDGSIAWVCREDLGEATAKIMVEDGYGNETRLLSGSKTYTLKDVATLASQLLGREVKLIVGTEDAYVRHNLGKNGPRGEEDFLRKWATTYKALERGELDVIDPLLQKILGRELRPFEDTLRESLGVTAGSVFDKYAK</sequence>
<dbReference type="Pfam" id="PF05368">
    <property type="entry name" value="NmrA"/>
    <property type="match status" value="1"/>
</dbReference>
<dbReference type="STRING" id="1328759.A0A5C2S1Z8"/>
<accession>A0A5C2S1Z8</accession>
<gene>
    <name evidence="2" type="ORF">L227DRAFT_578065</name>
</gene>
<dbReference type="InterPro" id="IPR052718">
    <property type="entry name" value="NmrA-type_oxidoreductase"/>
</dbReference>
<dbReference type="PANTHER" id="PTHR47129:SF1">
    <property type="entry name" value="NMRA-LIKE DOMAIN-CONTAINING PROTEIN"/>
    <property type="match status" value="1"/>
</dbReference>
<feature type="domain" description="NmrA-like" evidence="1">
    <location>
        <begin position="5"/>
        <end position="236"/>
    </location>
</feature>
<dbReference type="PANTHER" id="PTHR47129">
    <property type="entry name" value="QUINONE OXIDOREDUCTASE 2"/>
    <property type="match status" value="1"/>
</dbReference>
<dbReference type="InterPro" id="IPR008030">
    <property type="entry name" value="NmrA-like"/>
</dbReference>
<proteinExistence type="predicted"/>
<dbReference type="OrthoDB" id="419598at2759"/>
<dbReference type="Gene3D" id="3.90.25.10">
    <property type="entry name" value="UDP-galactose 4-epimerase, domain 1"/>
    <property type="match status" value="1"/>
</dbReference>
<evidence type="ECO:0000313" key="3">
    <source>
        <dbReference type="Proteomes" id="UP000313359"/>
    </source>
</evidence>
<dbReference type="SUPFAM" id="SSF51735">
    <property type="entry name" value="NAD(P)-binding Rossmann-fold domains"/>
    <property type="match status" value="1"/>
</dbReference>
<dbReference type="AlphaFoldDB" id="A0A5C2S1Z8"/>
<dbReference type="InterPro" id="IPR036291">
    <property type="entry name" value="NAD(P)-bd_dom_sf"/>
</dbReference>
<dbReference type="Proteomes" id="UP000313359">
    <property type="component" value="Unassembled WGS sequence"/>
</dbReference>
<dbReference type="CDD" id="cd05269">
    <property type="entry name" value="TMR_SDR_a"/>
    <property type="match status" value="1"/>
</dbReference>
<keyword evidence="3" id="KW-1185">Reference proteome</keyword>
<dbReference type="EMBL" id="ML122281">
    <property type="protein sequence ID" value="RPD57462.1"/>
    <property type="molecule type" value="Genomic_DNA"/>
</dbReference>